<reference evidence="22" key="1">
    <citation type="submission" date="2025-08" db="UniProtKB">
        <authorList>
            <consortium name="Ensembl"/>
        </authorList>
    </citation>
    <scope>IDENTIFICATION</scope>
</reference>
<dbReference type="InterPro" id="IPR005135">
    <property type="entry name" value="Endo/exonuclease/phosphatase"/>
</dbReference>
<evidence type="ECO:0000256" key="2">
    <source>
        <dbReference type="ARBA" id="ARBA00001913"/>
    </source>
</evidence>
<dbReference type="GO" id="GO:0006308">
    <property type="term" value="P:DNA catabolic process"/>
    <property type="evidence" value="ECO:0007669"/>
    <property type="project" value="InterPro"/>
</dbReference>
<evidence type="ECO:0000256" key="19">
    <source>
        <dbReference type="PIRSR" id="PIRSR000988-2"/>
    </source>
</evidence>
<dbReference type="SMART" id="SM00476">
    <property type="entry name" value="DNaseIc"/>
    <property type="match status" value="1"/>
</dbReference>
<keyword evidence="11" id="KW-0106">Calcium</keyword>
<dbReference type="Proteomes" id="UP000694541">
    <property type="component" value="Unplaced"/>
</dbReference>
<evidence type="ECO:0000256" key="15">
    <source>
        <dbReference type="ARBA" id="ARBA00023329"/>
    </source>
</evidence>
<evidence type="ECO:0000256" key="11">
    <source>
        <dbReference type="ARBA" id="ARBA00022837"/>
    </source>
</evidence>
<evidence type="ECO:0000256" key="7">
    <source>
        <dbReference type="ARBA" id="ARBA00022703"/>
    </source>
</evidence>
<keyword evidence="14" id="KW-0009">Actin-binding</keyword>
<keyword evidence="20" id="KW-0732">Signal</keyword>
<accession>A0A8B9M3P2</accession>
<evidence type="ECO:0000256" key="10">
    <source>
        <dbReference type="ARBA" id="ARBA00022801"/>
    </source>
</evidence>
<dbReference type="InterPro" id="IPR033125">
    <property type="entry name" value="DNASE_I_2"/>
</dbReference>
<dbReference type="SUPFAM" id="SSF56219">
    <property type="entry name" value="DNase I-like"/>
    <property type="match status" value="1"/>
</dbReference>
<sequence length="274" mass="30218">MVASKPVLSLLVAALLLHVAATLKISAFNIRVFGDSKMSNQTIADIIVSVSAGEEKQSWPLWSLGCSHASPHPYSFLDSMPLGRTSYKEQYVFIFRSDMVSVLGSYYYDDGCEPCGTDTFSREPFIVKFSSPTTQVEEFVMVPLHAKPSSAADEIDALYDVYTDVVSKWATNNILLLGDFNADCSYVTSAQWPSIRLRSLDACEWLIPDSADTTVTNTSNCAYDRIIACGTALRQDIQPGSATINNFQKTFHLQNKDALAVSDHFPVEVTLKAR</sequence>
<reference evidence="22" key="2">
    <citation type="submission" date="2025-09" db="UniProtKB">
        <authorList>
            <consortium name="Ensembl"/>
        </authorList>
    </citation>
    <scope>IDENTIFICATION</scope>
</reference>
<dbReference type="Ensembl" id="ENSANIT00000001720.1">
    <property type="protein sequence ID" value="ENSANIP00000001676.1"/>
    <property type="gene ID" value="ENSANIG00000001201.1"/>
</dbReference>
<feature type="disulfide bond" evidence="19">
    <location>
        <begin position="112"/>
        <end position="115"/>
    </location>
</feature>
<dbReference type="PIRSF" id="PIRSF000988">
    <property type="entry name" value="DNase_I_euk"/>
    <property type="match status" value="1"/>
</dbReference>
<comment type="cofactor">
    <cofactor evidence="2">
        <name>Ca(2+)</name>
        <dbReference type="ChEBI" id="CHEBI:29108"/>
    </cofactor>
</comment>
<comment type="subcellular location">
    <subcellularLocation>
        <location evidence="3">Nucleus envelope</location>
    </subcellularLocation>
    <subcellularLocation>
        <location evidence="4">Secreted</location>
    </subcellularLocation>
    <subcellularLocation>
        <location evidence="16">Zymogen granule</location>
    </subcellularLocation>
</comment>
<dbReference type="PROSITE" id="PS00918">
    <property type="entry name" value="DNASE_I_2"/>
    <property type="match status" value="1"/>
</dbReference>
<evidence type="ECO:0000256" key="6">
    <source>
        <dbReference type="ARBA" id="ARBA00022525"/>
    </source>
</evidence>
<keyword evidence="7" id="KW-0053">Apoptosis</keyword>
<evidence type="ECO:0000259" key="21">
    <source>
        <dbReference type="Pfam" id="PF03372"/>
    </source>
</evidence>
<dbReference type="GO" id="GO:0004530">
    <property type="term" value="F:deoxyribonuclease I activity"/>
    <property type="evidence" value="ECO:0007669"/>
    <property type="project" value="UniProtKB-EC"/>
</dbReference>
<name>A0A8B9M3P2_9AVES</name>
<dbReference type="GO" id="GO:0006915">
    <property type="term" value="P:apoptotic process"/>
    <property type="evidence" value="ECO:0007669"/>
    <property type="project" value="UniProtKB-KW"/>
</dbReference>
<keyword evidence="8 17" id="KW-0540">Nuclease</keyword>
<evidence type="ECO:0000256" key="14">
    <source>
        <dbReference type="ARBA" id="ARBA00023203"/>
    </source>
</evidence>
<dbReference type="AlphaFoldDB" id="A0A8B9M3P2"/>
<dbReference type="PRINTS" id="PR00130">
    <property type="entry name" value="DNASEI"/>
</dbReference>
<evidence type="ECO:0000256" key="8">
    <source>
        <dbReference type="ARBA" id="ARBA00022722"/>
    </source>
</evidence>
<evidence type="ECO:0000313" key="22">
    <source>
        <dbReference type="Ensembl" id="ENSANIP00000001676.1"/>
    </source>
</evidence>
<dbReference type="PANTHER" id="PTHR11371">
    <property type="entry name" value="DEOXYRIBONUCLEASE"/>
    <property type="match status" value="1"/>
</dbReference>
<evidence type="ECO:0000256" key="1">
    <source>
        <dbReference type="ARBA" id="ARBA00000688"/>
    </source>
</evidence>
<keyword evidence="9 17" id="KW-0255">Endonuclease</keyword>
<feature type="active site" evidence="18">
    <location>
        <position position="145"/>
    </location>
</feature>
<evidence type="ECO:0000256" key="5">
    <source>
        <dbReference type="ARBA" id="ARBA00007359"/>
    </source>
</evidence>
<dbReference type="InterPro" id="IPR036691">
    <property type="entry name" value="Endo/exonu/phosph_ase_sf"/>
</dbReference>
<evidence type="ECO:0000256" key="3">
    <source>
        <dbReference type="ARBA" id="ARBA00004259"/>
    </source>
</evidence>
<proteinExistence type="inferred from homology"/>
<comment type="similarity">
    <text evidence="5 17">Belongs to the DNase I family.</text>
</comment>
<evidence type="ECO:0000256" key="20">
    <source>
        <dbReference type="SAM" id="SignalP"/>
    </source>
</evidence>
<keyword evidence="12 19" id="KW-1015">Disulfide bond</keyword>
<dbReference type="PANTHER" id="PTHR11371:SF27">
    <property type="entry name" value="DEOXYRIBONUCLEASE-1"/>
    <property type="match status" value="1"/>
</dbReference>
<keyword evidence="6" id="KW-0964">Secreted</keyword>
<dbReference type="CDD" id="cd10282">
    <property type="entry name" value="DNase1"/>
    <property type="match status" value="1"/>
</dbReference>
<dbReference type="GO" id="GO:0005635">
    <property type="term" value="C:nuclear envelope"/>
    <property type="evidence" value="ECO:0007669"/>
    <property type="project" value="UniProtKB-SubCell"/>
</dbReference>
<dbReference type="Gene3D" id="3.60.10.10">
    <property type="entry name" value="Endonuclease/exonuclease/phosphatase"/>
    <property type="match status" value="1"/>
</dbReference>
<dbReference type="GO" id="GO:0003779">
    <property type="term" value="F:actin binding"/>
    <property type="evidence" value="ECO:0007669"/>
    <property type="project" value="UniProtKB-KW"/>
</dbReference>
<feature type="chain" id="PRO_5034189583" description="Deoxyribonuclease" evidence="20">
    <location>
        <begin position="23"/>
        <end position="274"/>
    </location>
</feature>
<evidence type="ECO:0000256" key="18">
    <source>
        <dbReference type="PIRSR" id="PIRSR000988-1"/>
    </source>
</evidence>
<feature type="active site" evidence="18">
    <location>
        <position position="89"/>
    </location>
</feature>
<keyword evidence="23" id="KW-1185">Reference proteome</keyword>
<dbReference type="GO" id="GO:0003677">
    <property type="term" value="F:DNA binding"/>
    <property type="evidence" value="ECO:0007669"/>
    <property type="project" value="TreeGrafter"/>
</dbReference>
<dbReference type="GO" id="GO:0005576">
    <property type="term" value="C:extracellular region"/>
    <property type="evidence" value="ECO:0007669"/>
    <property type="project" value="UniProtKB-SubCell"/>
</dbReference>
<keyword evidence="15" id="KW-0968">Cytoplasmic vesicle</keyword>
<feature type="disulfide bond" description="Essential for enzymatic activity" evidence="19">
    <location>
        <begin position="184"/>
        <end position="221"/>
    </location>
</feature>
<feature type="signal peptide" evidence="20">
    <location>
        <begin position="1"/>
        <end position="22"/>
    </location>
</feature>
<protein>
    <recommendedName>
        <fullName evidence="17">Deoxyribonuclease</fullName>
    </recommendedName>
</protein>
<feature type="domain" description="Endonuclease/exonuclease/phosphatase" evidence="21">
    <location>
        <begin position="73"/>
        <end position="264"/>
    </location>
</feature>
<organism evidence="22 23">
    <name type="scientific">Accipiter nisus</name>
    <name type="common">Eurasian sparrowhawk</name>
    <dbReference type="NCBI Taxonomy" id="211598"/>
    <lineage>
        <taxon>Eukaryota</taxon>
        <taxon>Metazoa</taxon>
        <taxon>Chordata</taxon>
        <taxon>Craniata</taxon>
        <taxon>Vertebrata</taxon>
        <taxon>Euteleostomi</taxon>
        <taxon>Archelosauria</taxon>
        <taxon>Archosauria</taxon>
        <taxon>Dinosauria</taxon>
        <taxon>Saurischia</taxon>
        <taxon>Theropoda</taxon>
        <taxon>Coelurosauria</taxon>
        <taxon>Aves</taxon>
        <taxon>Neognathae</taxon>
        <taxon>Neoaves</taxon>
        <taxon>Telluraves</taxon>
        <taxon>Accipitrimorphae</taxon>
        <taxon>Accipitriformes</taxon>
        <taxon>Accipitridae</taxon>
        <taxon>Accipitrinae</taxon>
        <taxon>Accipiter</taxon>
    </lineage>
</organism>
<evidence type="ECO:0000256" key="9">
    <source>
        <dbReference type="ARBA" id="ARBA00022759"/>
    </source>
</evidence>
<dbReference type="Pfam" id="PF03372">
    <property type="entry name" value="Exo_endo_phos"/>
    <property type="match status" value="1"/>
</dbReference>
<evidence type="ECO:0000256" key="13">
    <source>
        <dbReference type="ARBA" id="ARBA00023180"/>
    </source>
</evidence>
<evidence type="ECO:0000256" key="12">
    <source>
        <dbReference type="ARBA" id="ARBA00023157"/>
    </source>
</evidence>
<evidence type="ECO:0000313" key="23">
    <source>
        <dbReference type="Proteomes" id="UP000694541"/>
    </source>
</evidence>
<dbReference type="InterPro" id="IPR016202">
    <property type="entry name" value="DNase_I"/>
</dbReference>
<dbReference type="GO" id="GO:0042588">
    <property type="term" value="C:zymogen granule"/>
    <property type="evidence" value="ECO:0007669"/>
    <property type="project" value="UniProtKB-SubCell"/>
</dbReference>
<comment type="catalytic activity">
    <reaction evidence="1">
        <text>Endonucleolytic cleavage to 5'-phosphodinucleotide and 5'-phosphooligonucleotide end-products.</text>
        <dbReference type="EC" id="3.1.21.1"/>
    </reaction>
</comment>
<keyword evidence="13" id="KW-0325">Glycoprotein</keyword>
<evidence type="ECO:0000256" key="17">
    <source>
        <dbReference type="PIRNR" id="PIRNR000988"/>
    </source>
</evidence>
<evidence type="ECO:0000256" key="16">
    <source>
        <dbReference type="ARBA" id="ARBA00024324"/>
    </source>
</evidence>
<keyword evidence="10 17" id="KW-0378">Hydrolase</keyword>
<evidence type="ECO:0000256" key="4">
    <source>
        <dbReference type="ARBA" id="ARBA00004613"/>
    </source>
</evidence>